<dbReference type="RefSeq" id="WP_058861285.1">
    <property type="nucleotide sequence ID" value="NZ_LPXO01000003.1"/>
</dbReference>
<accession>A0A0W7WL46</accession>
<protein>
    <submittedName>
        <fullName evidence="1">Uncharacterized protein</fullName>
    </submittedName>
</protein>
<keyword evidence="2" id="KW-1185">Reference proteome</keyword>
<proteinExistence type="predicted"/>
<gene>
    <name evidence="1" type="ORF">AVJ23_06095</name>
</gene>
<comment type="caution">
    <text evidence="1">The sequence shown here is derived from an EMBL/GenBank/DDBJ whole genome shotgun (WGS) entry which is preliminary data.</text>
</comment>
<evidence type="ECO:0000313" key="2">
    <source>
        <dbReference type="Proteomes" id="UP000054396"/>
    </source>
</evidence>
<reference evidence="1 2" key="1">
    <citation type="submission" date="2015-12" db="EMBL/GenBank/DDBJ databases">
        <authorList>
            <person name="Shamseldin A."/>
            <person name="Moawad H."/>
            <person name="Abd El-Rahim W.M."/>
            <person name="Sadowsky M.J."/>
        </authorList>
    </citation>
    <scope>NUCLEOTIDE SEQUENCE [LARGE SCALE GENOMIC DNA]</scope>
    <source>
        <strain evidence="1 2">SJ5A-1</strain>
    </source>
</reference>
<dbReference type="OrthoDB" id="7853262at2"/>
<dbReference type="Proteomes" id="UP000054396">
    <property type="component" value="Unassembled WGS sequence"/>
</dbReference>
<sequence length="154" mass="17198">MLDQALTRDDLEVFFCIRKKTGSADRRALAKVLRALGIRLRGGTARWSLILRALDLSETQDPRHWADLTAPLLTANDVATLIGAKDPSIIYRWEKGKLPADTPPFPPSIDLSNGRKHARAKRWRKAEVLAWHQGRPLPRYAKAAPAFGALTPTK</sequence>
<dbReference type="AlphaFoldDB" id="A0A0W7WL46"/>
<name>A0A0W7WL46_9RHOB</name>
<organism evidence="1 2">
    <name type="scientific">Pseudoponticoccus marisrubri</name>
    <dbReference type="NCBI Taxonomy" id="1685382"/>
    <lineage>
        <taxon>Bacteria</taxon>
        <taxon>Pseudomonadati</taxon>
        <taxon>Pseudomonadota</taxon>
        <taxon>Alphaproteobacteria</taxon>
        <taxon>Rhodobacterales</taxon>
        <taxon>Roseobacteraceae</taxon>
        <taxon>Pseudoponticoccus</taxon>
    </lineage>
</organism>
<evidence type="ECO:0000313" key="1">
    <source>
        <dbReference type="EMBL" id="KUF11340.1"/>
    </source>
</evidence>
<dbReference type="EMBL" id="LPXO01000003">
    <property type="protein sequence ID" value="KUF11340.1"/>
    <property type="molecule type" value="Genomic_DNA"/>
</dbReference>